<comment type="caution">
    <text evidence="2">The sequence shown here is derived from an EMBL/GenBank/DDBJ whole genome shotgun (WGS) entry which is preliminary data.</text>
</comment>
<feature type="region of interest" description="Disordered" evidence="1">
    <location>
        <begin position="85"/>
        <end position="105"/>
    </location>
</feature>
<dbReference type="Proteomes" id="UP000829196">
    <property type="component" value="Unassembled WGS sequence"/>
</dbReference>
<accession>A0A8T3BIV1</accession>
<name>A0A8T3BIV1_DENNO</name>
<keyword evidence="3" id="KW-1185">Reference proteome</keyword>
<evidence type="ECO:0000313" key="3">
    <source>
        <dbReference type="Proteomes" id="UP000829196"/>
    </source>
</evidence>
<dbReference type="EMBL" id="JAGYWB010000008">
    <property type="protein sequence ID" value="KAI0514047.1"/>
    <property type="molecule type" value="Genomic_DNA"/>
</dbReference>
<reference evidence="2" key="1">
    <citation type="journal article" date="2022" name="Front. Genet.">
        <title>Chromosome-Scale Assembly of the Dendrobium nobile Genome Provides Insights Into the Molecular Mechanism of the Biosynthesis of the Medicinal Active Ingredient of Dendrobium.</title>
        <authorList>
            <person name="Xu Q."/>
            <person name="Niu S.-C."/>
            <person name="Li K.-L."/>
            <person name="Zheng P.-J."/>
            <person name="Zhang X.-J."/>
            <person name="Jia Y."/>
            <person name="Liu Y."/>
            <person name="Niu Y.-X."/>
            <person name="Yu L.-H."/>
            <person name="Chen D.-F."/>
            <person name="Zhang G.-Q."/>
        </authorList>
    </citation>
    <scope>NUCLEOTIDE SEQUENCE</scope>
    <source>
        <tissue evidence="2">Leaf</tissue>
    </source>
</reference>
<evidence type="ECO:0000256" key="1">
    <source>
        <dbReference type="SAM" id="MobiDB-lite"/>
    </source>
</evidence>
<protein>
    <submittedName>
        <fullName evidence="2">Uncharacterized protein</fullName>
    </submittedName>
</protein>
<proteinExistence type="predicted"/>
<dbReference type="AlphaFoldDB" id="A0A8T3BIV1"/>
<sequence>MLHVLQLIEHIICLINSISQLSYPFVQSPVFIVDLCLVSGKDDSLDLGVVLSQPFKILLHARLPSDLLFQVIRASVDDLVHDWTNKPFRRHGTDDRGRESRTTKQ</sequence>
<organism evidence="2 3">
    <name type="scientific">Dendrobium nobile</name>
    <name type="common">Orchid</name>
    <dbReference type="NCBI Taxonomy" id="94219"/>
    <lineage>
        <taxon>Eukaryota</taxon>
        <taxon>Viridiplantae</taxon>
        <taxon>Streptophyta</taxon>
        <taxon>Embryophyta</taxon>
        <taxon>Tracheophyta</taxon>
        <taxon>Spermatophyta</taxon>
        <taxon>Magnoliopsida</taxon>
        <taxon>Liliopsida</taxon>
        <taxon>Asparagales</taxon>
        <taxon>Orchidaceae</taxon>
        <taxon>Epidendroideae</taxon>
        <taxon>Malaxideae</taxon>
        <taxon>Dendrobiinae</taxon>
        <taxon>Dendrobium</taxon>
    </lineage>
</organism>
<gene>
    <name evidence="2" type="ORF">KFK09_010081</name>
</gene>
<evidence type="ECO:0000313" key="2">
    <source>
        <dbReference type="EMBL" id="KAI0514047.1"/>
    </source>
</evidence>
<feature type="compositionally biased region" description="Basic and acidic residues" evidence="1">
    <location>
        <begin position="91"/>
        <end position="105"/>
    </location>
</feature>